<evidence type="ECO:0000256" key="2">
    <source>
        <dbReference type="ARBA" id="ARBA00008314"/>
    </source>
</evidence>
<dbReference type="InterPro" id="IPR001452">
    <property type="entry name" value="SH3_domain"/>
</dbReference>
<dbReference type="FunFam" id="1.10.10.820:FF:000001">
    <property type="entry name" value="Myosin heavy chain"/>
    <property type="match status" value="1"/>
</dbReference>
<dbReference type="InterPro" id="IPR019748">
    <property type="entry name" value="FERM_central"/>
</dbReference>
<dbReference type="Gene3D" id="2.30.29.30">
    <property type="entry name" value="Pleckstrin-homology domain (PH domain)/Phosphotyrosine-binding domain (PTB)"/>
    <property type="match status" value="1"/>
</dbReference>
<evidence type="ECO:0000256" key="13">
    <source>
        <dbReference type="PROSITE-ProRule" id="PRU00782"/>
    </source>
</evidence>
<keyword evidence="6 13" id="KW-0547">Nucleotide-binding</keyword>
<feature type="binding site" evidence="13">
    <location>
        <begin position="1143"/>
        <end position="1150"/>
    </location>
    <ligand>
        <name>ATP</name>
        <dbReference type="ChEBI" id="CHEBI:30616"/>
    </ligand>
</feature>
<evidence type="ECO:0000256" key="1">
    <source>
        <dbReference type="ARBA" id="ARBA00004496"/>
    </source>
</evidence>
<dbReference type="SMART" id="SM00139">
    <property type="entry name" value="MyTH4"/>
    <property type="match status" value="2"/>
</dbReference>
<dbReference type="Pfam" id="PF07653">
    <property type="entry name" value="SH3_2"/>
    <property type="match status" value="1"/>
</dbReference>
<dbReference type="PROSITE" id="PS50057">
    <property type="entry name" value="FERM_3"/>
    <property type="match status" value="1"/>
</dbReference>
<dbReference type="Proteomes" id="UP000694621">
    <property type="component" value="Unplaced"/>
</dbReference>
<feature type="region of interest" description="Disordered" evidence="14">
    <location>
        <begin position="1"/>
        <end position="109"/>
    </location>
</feature>
<evidence type="ECO:0000256" key="12">
    <source>
        <dbReference type="PROSITE-ProRule" id="PRU00192"/>
    </source>
</evidence>
<dbReference type="InterPro" id="IPR000299">
    <property type="entry name" value="FERM_domain"/>
</dbReference>
<dbReference type="GO" id="GO:0005737">
    <property type="term" value="C:cytoplasm"/>
    <property type="evidence" value="ECO:0007669"/>
    <property type="project" value="UniProtKB-SubCell"/>
</dbReference>
<dbReference type="InterPro" id="IPR019749">
    <property type="entry name" value="Band_41_domain"/>
</dbReference>
<feature type="domain" description="FERM" evidence="16">
    <location>
        <begin position="2644"/>
        <end position="2965"/>
    </location>
</feature>
<feature type="compositionally biased region" description="Pro residues" evidence="14">
    <location>
        <begin position="689"/>
        <end position="701"/>
    </location>
</feature>
<evidence type="ECO:0000256" key="8">
    <source>
        <dbReference type="ARBA" id="ARBA00023054"/>
    </source>
</evidence>
<comment type="similarity">
    <text evidence="2 13">Belongs to the TRAFAC class myosin-kinesin ATPase superfamily. Myosin family.</text>
</comment>
<feature type="domain" description="Myosin motor" evidence="18">
    <location>
        <begin position="1050"/>
        <end position="1679"/>
    </location>
</feature>
<dbReference type="InterPro" id="IPR035963">
    <property type="entry name" value="FERM_2"/>
</dbReference>
<keyword evidence="5" id="KW-0677">Repeat</keyword>
<proteinExistence type="inferred from homology"/>
<dbReference type="CDD" id="cd14473">
    <property type="entry name" value="FERM_B-lobe"/>
    <property type="match status" value="1"/>
</dbReference>
<keyword evidence="9 13" id="KW-0518">Myosin</keyword>
<dbReference type="PROSITE" id="PS50002">
    <property type="entry name" value="SH3"/>
    <property type="match status" value="1"/>
</dbReference>
<dbReference type="GO" id="GO:0003779">
    <property type="term" value="F:actin binding"/>
    <property type="evidence" value="ECO:0007669"/>
    <property type="project" value="UniProtKB-KW"/>
</dbReference>
<dbReference type="GO" id="GO:0003774">
    <property type="term" value="F:cytoskeletal motor activity"/>
    <property type="evidence" value="ECO:0007669"/>
    <property type="project" value="UniProtKB-UniRule"/>
</dbReference>
<dbReference type="InterPro" id="IPR001609">
    <property type="entry name" value="Myosin_head_motor_dom-like"/>
</dbReference>
<dbReference type="Gene3D" id="1.20.58.530">
    <property type="match status" value="1"/>
</dbReference>
<keyword evidence="4" id="KW-0963">Cytoplasm</keyword>
<evidence type="ECO:0000256" key="7">
    <source>
        <dbReference type="ARBA" id="ARBA00022840"/>
    </source>
</evidence>
<organism evidence="19 20">
    <name type="scientific">Astyanax mexicanus</name>
    <name type="common">Blind cave fish</name>
    <name type="synonym">Astyanax fasciatus mexicanus</name>
    <dbReference type="NCBI Taxonomy" id="7994"/>
    <lineage>
        <taxon>Eukaryota</taxon>
        <taxon>Metazoa</taxon>
        <taxon>Chordata</taxon>
        <taxon>Craniata</taxon>
        <taxon>Vertebrata</taxon>
        <taxon>Euteleostomi</taxon>
        <taxon>Actinopterygii</taxon>
        <taxon>Neopterygii</taxon>
        <taxon>Teleostei</taxon>
        <taxon>Ostariophysi</taxon>
        <taxon>Characiformes</taxon>
        <taxon>Characoidei</taxon>
        <taxon>Acestrorhamphidae</taxon>
        <taxon>Acestrorhamphinae</taxon>
        <taxon>Astyanax</taxon>
    </lineage>
</organism>
<evidence type="ECO:0000256" key="6">
    <source>
        <dbReference type="ARBA" id="ARBA00022741"/>
    </source>
</evidence>
<feature type="region of interest" description="Disordered" evidence="14">
    <location>
        <begin position="798"/>
        <end position="817"/>
    </location>
</feature>
<feature type="compositionally biased region" description="Basic and acidic residues" evidence="14">
    <location>
        <begin position="25"/>
        <end position="53"/>
    </location>
</feature>
<comment type="subcellular location">
    <subcellularLocation>
        <location evidence="1">Cytoplasm</location>
    </subcellularLocation>
</comment>
<evidence type="ECO:0000256" key="11">
    <source>
        <dbReference type="ARBA" id="ARBA00023203"/>
    </source>
</evidence>
<evidence type="ECO:0000256" key="10">
    <source>
        <dbReference type="ARBA" id="ARBA00023175"/>
    </source>
</evidence>
<dbReference type="InterPro" id="IPR011993">
    <property type="entry name" value="PH-like_dom_sf"/>
</dbReference>
<dbReference type="SUPFAM" id="SSF50044">
    <property type="entry name" value="SH3-domain"/>
    <property type="match status" value="1"/>
</dbReference>
<dbReference type="SUPFAM" id="SSF47031">
    <property type="entry name" value="Second domain of FERM"/>
    <property type="match status" value="1"/>
</dbReference>
<dbReference type="Gene3D" id="1.25.40.530">
    <property type="entry name" value="MyTH4 domain"/>
    <property type="match status" value="2"/>
</dbReference>
<reference evidence="19" key="1">
    <citation type="submission" date="2025-08" db="UniProtKB">
        <authorList>
            <consortium name="Ensembl"/>
        </authorList>
    </citation>
    <scope>IDENTIFICATION</scope>
</reference>
<dbReference type="InterPro" id="IPR059004">
    <property type="entry name" value="MYO15"/>
</dbReference>
<dbReference type="PROSITE" id="PS50096">
    <property type="entry name" value="IQ"/>
    <property type="match status" value="2"/>
</dbReference>
<evidence type="ECO:0000256" key="3">
    <source>
        <dbReference type="ARBA" id="ARBA00022443"/>
    </source>
</evidence>
<dbReference type="Gene3D" id="3.10.20.90">
    <property type="entry name" value="Phosphatidylinositol 3-kinase Catalytic Subunit, Chain A, domain 1"/>
    <property type="match status" value="1"/>
</dbReference>
<dbReference type="InterPro" id="IPR027417">
    <property type="entry name" value="P-loop_NTPase"/>
</dbReference>
<dbReference type="SMART" id="SM00295">
    <property type="entry name" value="B41"/>
    <property type="match status" value="1"/>
</dbReference>
<name>A0A8B9L582_ASTMX</name>
<dbReference type="Pfam" id="PF00373">
    <property type="entry name" value="FERM_M"/>
    <property type="match status" value="1"/>
</dbReference>
<dbReference type="Ensembl" id="ENSAMXT00005051400.1">
    <property type="protein sequence ID" value="ENSAMXP00005047333.1"/>
    <property type="gene ID" value="ENSAMXG00005021694.1"/>
</dbReference>
<feature type="domain" description="SH3" evidence="15">
    <location>
        <begin position="2366"/>
        <end position="2452"/>
    </location>
</feature>
<dbReference type="InterPro" id="IPR051567">
    <property type="entry name" value="Unconventional_Myosin_ATPase"/>
</dbReference>
<dbReference type="CDD" id="cd13201">
    <property type="entry name" value="FERM_C_MyoXV"/>
    <property type="match status" value="1"/>
</dbReference>
<dbReference type="PROSITE" id="PS51016">
    <property type="entry name" value="MYTH4"/>
    <property type="match status" value="2"/>
</dbReference>
<keyword evidence="11 13" id="KW-0009">Actin-binding</keyword>
<dbReference type="Gene3D" id="2.30.30.40">
    <property type="entry name" value="SH3 Domains"/>
    <property type="match status" value="1"/>
</dbReference>
<dbReference type="PANTHER" id="PTHR22692:SF21">
    <property type="entry name" value="MYOSIN XVA"/>
    <property type="match status" value="1"/>
</dbReference>
<feature type="compositionally biased region" description="Low complexity" evidence="14">
    <location>
        <begin position="678"/>
        <end position="688"/>
    </location>
</feature>
<dbReference type="Pfam" id="PF00612">
    <property type="entry name" value="IQ"/>
    <property type="match status" value="2"/>
</dbReference>
<dbReference type="GO" id="GO:0016459">
    <property type="term" value="C:myosin complex"/>
    <property type="evidence" value="ECO:0007669"/>
    <property type="project" value="UniProtKB-KW"/>
</dbReference>
<feature type="compositionally biased region" description="Low complexity" evidence="14">
    <location>
        <begin position="719"/>
        <end position="738"/>
    </location>
</feature>
<feature type="region of interest" description="Disordered" evidence="14">
    <location>
        <begin position="514"/>
        <end position="776"/>
    </location>
</feature>
<dbReference type="Pfam" id="PF26570">
    <property type="entry name" value="MYO15"/>
    <property type="match status" value="1"/>
</dbReference>
<evidence type="ECO:0000259" key="16">
    <source>
        <dbReference type="PROSITE" id="PS50057"/>
    </source>
</evidence>
<dbReference type="GO" id="GO:0005524">
    <property type="term" value="F:ATP binding"/>
    <property type="evidence" value="ECO:0007669"/>
    <property type="project" value="UniProtKB-UniRule"/>
</dbReference>
<dbReference type="InterPro" id="IPR000857">
    <property type="entry name" value="MyTH4_dom"/>
</dbReference>
<accession>A0A8B9L582</accession>
<dbReference type="PROSITE" id="PS51456">
    <property type="entry name" value="MYOSIN_MOTOR"/>
    <property type="match status" value="1"/>
</dbReference>
<keyword evidence="10 13" id="KW-0505">Motor protein</keyword>
<dbReference type="PANTHER" id="PTHR22692">
    <property type="entry name" value="MYOSIN VII, XV"/>
    <property type="match status" value="1"/>
</dbReference>
<dbReference type="FunFam" id="2.30.30.40:FF:000201">
    <property type="entry name" value="Myosin XVA"/>
    <property type="match status" value="1"/>
</dbReference>
<dbReference type="InterPro" id="IPR000048">
    <property type="entry name" value="IQ_motif_EF-hand-BS"/>
</dbReference>
<evidence type="ECO:0000313" key="19">
    <source>
        <dbReference type="Ensembl" id="ENSAMXP00005047333.1"/>
    </source>
</evidence>
<evidence type="ECO:0000259" key="18">
    <source>
        <dbReference type="PROSITE" id="PS51456"/>
    </source>
</evidence>
<feature type="region of interest" description="Actin-binding" evidence="13">
    <location>
        <begin position="1558"/>
        <end position="1580"/>
    </location>
</feature>
<keyword evidence="8" id="KW-0175">Coiled coil</keyword>
<feature type="domain" description="MyTH4" evidence="17">
    <location>
        <begin position="1852"/>
        <end position="2003"/>
    </location>
</feature>
<dbReference type="FunFam" id="1.20.58.530:FF:000005">
    <property type="entry name" value="unconventional myosin-IXa isoform X1"/>
    <property type="match status" value="1"/>
</dbReference>
<evidence type="ECO:0000256" key="4">
    <source>
        <dbReference type="ARBA" id="ARBA00022490"/>
    </source>
</evidence>
<dbReference type="Gene3D" id="1.20.5.190">
    <property type="match status" value="1"/>
</dbReference>
<protein>
    <submittedName>
        <fullName evidence="19">Myosin XVAa</fullName>
    </submittedName>
</protein>
<feature type="region of interest" description="Disordered" evidence="14">
    <location>
        <begin position="829"/>
        <end position="855"/>
    </location>
</feature>
<evidence type="ECO:0000259" key="17">
    <source>
        <dbReference type="PROSITE" id="PS51016"/>
    </source>
</evidence>
<feature type="domain" description="MyTH4" evidence="17">
    <location>
        <begin position="2485"/>
        <end position="2639"/>
    </location>
</feature>
<dbReference type="InterPro" id="IPR036961">
    <property type="entry name" value="Kinesin_motor_dom_sf"/>
</dbReference>
<evidence type="ECO:0000256" key="14">
    <source>
        <dbReference type="SAM" id="MobiDB-lite"/>
    </source>
</evidence>
<dbReference type="Pfam" id="PF00784">
    <property type="entry name" value="MyTH4"/>
    <property type="match status" value="2"/>
</dbReference>
<dbReference type="GO" id="GO:0048731">
    <property type="term" value="P:system development"/>
    <property type="evidence" value="ECO:0007669"/>
    <property type="project" value="UniProtKB-ARBA"/>
</dbReference>
<dbReference type="InterPro" id="IPR041795">
    <property type="entry name" value="MyoXV_FERM_C"/>
</dbReference>
<feature type="compositionally biased region" description="Polar residues" evidence="14">
    <location>
        <begin position="739"/>
        <end position="748"/>
    </location>
</feature>
<dbReference type="SMART" id="SM00242">
    <property type="entry name" value="MYSc"/>
    <property type="match status" value="1"/>
</dbReference>
<dbReference type="Gene3D" id="3.40.850.10">
    <property type="entry name" value="Kinesin motor domain"/>
    <property type="match status" value="2"/>
</dbReference>
<dbReference type="Gene3D" id="1.10.10.820">
    <property type="match status" value="1"/>
</dbReference>
<dbReference type="Pfam" id="PF00063">
    <property type="entry name" value="Myosin_head"/>
    <property type="match status" value="2"/>
</dbReference>
<keyword evidence="3 12" id="KW-0728">SH3 domain</keyword>
<dbReference type="SMART" id="SM00015">
    <property type="entry name" value="IQ"/>
    <property type="match status" value="2"/>
</dbReference>
<evidence type="ECO:0000259" key="15">
    <source>
        <dbReference type="PROSITE" id="PS50002"/>
    </source>
</evidence>
<dbReference type="Gene3D" id="1.20.120.720">
    <property type="entry name" value="Myosin VI head, motor domain, U50 subdomain"/>
    <property type="match status" value="2"/>
</dbReference>
<dbReference type="Gene3D" id="6.20.240.20">
    <property type="match status" value="1"/>
</dbReference>
<feature type="compositionally biased region" description="Basic and acidic residues" evidence="14">
    <location>
        <begin position="1"/>
        <end position="19"/>
    </location>
</feature>
<evidence type="ECO:0000313" key="20">
    <source>
        <dbReference type="Proteomes" id="UP000694621"/>
    </source>
</evidence>
<dbReference type="InterPro" id="IPR038185">
    <property type="entry name" value="MyTH4_dom_sf"/>
</dbReference>
<sequence length="2965" mass="337473">MPPKKGEKAAPKKGAKAEEPAADPKGAKNEKKGAAKGGKEPPAKGKGKEDPKKAKGKGKQLLTGLAAPKQPKRGLKSTSRLFMRLSKKKKDTPSKALQSPSKLFAGFGKPKAEDLKNTSKFMSNFLGGKKTEKKEEGGKFKGFFGKKNTGISKFQNKGWALGKISGAANWLTRKFLSAKTSRGRLGRSVRYRRSGSEMYNGYHNGGYEYDEGEFSYEEDDYEHRNYGRNPRGPHWSREYDEYGHGYYRGGPHQYDPYEEEYYEYPEDEYGYYDEENNYYYPLYKDEYDYYDEEHYGEYDDRHPYEYYDEGMDYYGMDEYGYYDTGYSPYYDEFGFPIEDEYWNYGNEAEYYNYDLYPEQFDIYGNPQSYYGQLEGLQDPYVMYPNYPNPYAQNVYSYGADSTSVYLDPLLGVNQPSMYVMEDIMEQTEPSELYGNEYAQLAMESAVVEDPFRFPRPQVKLFGKEKLEIANMPSPQIALNDFEVVPEMQYEIQPTIPQPMAFTQQATTFPQVGMVQRPLSPTGHISPGRTSPLSYQRFDYPPEVIGPGLSPRQPRRMFGPPSYNNNAQRPLSPLQRRKFSPPSSPLPSRHGLSPSPTLKGRSPIPQRKPFLSRPPSPLGLGRETPLSPHGSIRRRSPPSSPRLNLRQSVHSGPPPSSFRPICGKLRTDSLISRRSVACSPRPSVRGRSPPLSPRLGPQPEPEGSPYAPHRASSPIQRMGSPRPMSPSSPRSQRPLSPSPTRYSDMQTLPTRSSTRRFRGFGRNKVPMGTVKPSPVNPILRRSRQDVPLRQHVSPIRSSIHSGTVASGPMSQSRTTSPVMMTRHGSRAAGFRDSKRFFPPGTPGAQRGFHRPIGRGRPVVRVPISPVPMRQSIRGPTHPIVMNGQAPFPQQIVMKQPGPPSPQLSMGQIPNPALSPQLSMRPVSPQLSMRSGSPQLSVRLGTPLLPMRAASPLPQMMPSSPVPMHSPIPATLPSPVLTNALHNQIINRAALRSPFTPGVQPQEVASFNQTVAQGPSPLLTNASYGSPLQRIKSMYSIRSLPTMLYRERAEEDGVEDMTQLEELHEAAVLLNLQKRFERELIYTYIGSILVAVNPYKMYNIYGTDTVLQHKGHALGENPPHLFAIANAAYTKMMDAKQNQCIIISGESGSGKTEATKLVLRYLAAIHHKRNITQQILEATPLLESFGNAKTVRNDNSSRFGKYIEIYMEEGVISGAITSQYLLEKSRIVFQAKDERNYHIFYEMLAGLPSQQKQSLYLQEAETYYYLNQGGDCEIMGKSDGEDFRRLLSAMEILHFNVEDQNGIFRILSSILHLGNVFFERYEVSKSSLFHFENAVDARDAVAKILYSLLFHWLTDRINKLVYPKNEALSISILDIYGFEDLTFNSFEQLCINYANEYLQFFFNRVVFREEQEEYSREQIPWEEVPFNDNQGCLDLIASKPHGILRILDDQSGFPQATDHTFLQKCHYHHGHNLLYSKPKMPLPEFAIKHFAGKVTYQVHKFLDKNYDQVRQEVLDLFMQSKNKVSVFTQHLLQKNHVRKNSTVTRRYQASTVAAKFQQSLMELVEKMERCNPFFVRCIKPNHNKEPGVFDMELVSTQLRYSGILETIRIRGEGYPIRIPFDVFLFRYKSLLGLKQIPPACAENCIIMLRKLCPVRPGAFQVGVTKLFMKEDIYFLLESKRDRVRHVAALTLQRYTRMFFVRKRYKAFRMKIIRLQAHCRGYLTRKRFIKMRSSLVKFRSLVHIFIVQPLYLVCINIFVGIFILNIISMVSVVCVHYPELSRREVVNVTHLVIPAELGRLLQAAAGGRELHSDCLALVQAPTVQVESQLTLPLDINNYPISKFIQVHFREPLFGMLMAPLKAPLTHVDEDLTHEALDVFIMVLRFMGDPHLNGAQENLFGNYIIQKGLSIPGLRDELFCQIANQVWRNSNPDNADRGWLLLLGCLSTFAPSAKIEKYLLKFVSDYGYNGYKALCQHKLIQAMQKSLYGPETARTYPLSLLEWTANRKKANMVLQVHCFDGASFLCPVHSWTSGEDLAGDILQHRYAPAPGRGCSVIMKEHGQWAELAGHDYVMDLIADLELMRDFPKQKSFFIISAESPIRTRPNAGLLVKTLHTFHLHGFYVFKSLSHDFWHISVYPKVFVKKPDPHDEAMLILKDQMSSPPPQVDQLNLPIEEETVQTQLHRRSSEEHYTYSNVPWKIYLRKEVFYPKDSFNHPLVLDLLFKQIVHDTFSEACIRITKEERQKMKSLFVAATQDENVKKKVVSAARDSWEIYFSRLFPASGSVGTGVQVLSVSHRGIKLLKMVRSSAVAPDYFRVLRPYSYTDIMFVTIPSKNMLEFNLTNEKLILFSAKAPQVKTMIDYFITELKKDSDYVVAVRNYVTDDRTLLSFHKGDIIRLQKMEGLEEGHCYGCIVKKKVMLLEELKRDTPDFGWKFGAVHGRAGGFPVEYVQPVAAPDFINLPVDKKEEPKNKQGRVAASAAIAVAVGSAATPIQQSLIEFTDENMNKIAADIFVAIMKFMGDYPIKGQTEQDIVSTILRLSGEYGLLKDEAYCQILKQITGNTSSKTDSCQKGWRLLYILTAYYRCSEVLKPCLLKYLLDVCASPGVHFQGISKACEQNLRKTFQYGGRIEYPNSMELKAMMAGRSSKRQLFLLPGGTERHLKIKTCSVALDAIEELCYEMGLHNMEAMDEYAIFVVTNRGQNVRPLNKREYILDIVTEAEPIDSNYSLWFRRVIWNQPLKFDNELGVTMHYNQVAPDYLKGLLNVVPQGKASEQQFQQVAKLAALQHRAKDSAYLPSLLEVQECIPVQLCVLQRPQQWLNMVTQHMQQIQALSPHQARAQFLGLVSAFPMFGSSFFYIQSSSNSSIDCPCILAVNQNGLNFLNKETHEPILKFPLKEVQSSRTQRPTAGSCYPYVEIMLGDLMSQRITQLHLDQSLELCRVIAMHMENMLSVREKRLTLPPSEITLL</sequence>
<keyword evidence="7 13" id="KW-0067">ATP-binding</keyword>
<dbReference type="PRINTS" id="PR00193">
    <property type="entry name" value="MYOSINHEAVY"/>
</dbReference>
<evidence type="ECO:0000256" key="5">
    <source>
        <dbReference type="ARBA" id="ARBA00022737"/>
    </source>
</evidence>
<evidence type="ECO:0000256" key="9">
    <source>
        <dbReference type="ARBA" id="ARBA00023123"/>
    </source>
</evidence>
<dbReference type="InterPro" id="IPR036028">
    <property type="entry name" value="SH3-like_dom_sf"/>
</dbReference>
<dbReference type="SUPFAM" id="SSF52540">
    <property type="entry name" value="P-loop containing nucleoside triphosphate hydrolases"/>
    <property type="match status" value="1"/>
</dbReference>